<name>A0A263CYB8_9PSEU</name>
<dbReference type="PANTHER" id="PTHR13847:SF274">
    <property type="entry name" value="RIESKE 2FE-2S IRON-SULFUR PROTEIN YHFW-RELATED"/>
    <property type="match status" value="1"/>
</dbReference>
<feature type="region of interest" description="Disordered" evidence="6">
    <location>
        <begin position="486"/>
        <end position="505"/>
    </location>
</feature>
<gene>
    <name evidence="8" type="ORF">CFN78_25960</name>
</gene>
<evidence type="ECO:0000256" key="6">
    <source>
        <dbReference type="SAM" id="MobiDB-lite"/>
    </source>
</evidence>
<dbReference type="SUPFAM" id="SSF51905">
    <property type="entry name" value="FAD/NAD(P)-binding domain"/>
    <property type="match status" value="1"/>
</dbReference>
<dbReference type="GO" id="GO:0005737">
    <property type="term" value="C:cytoplasm"/>
    <property type="evidence" value="ECO:0007669"/>
    <property type="project" value="TreeGrafter"/>
</dbReference>
<protein>
    <submittedName>
        <fullName evidence="8">FAD-dependent oxidoreductase</fullName>
    </submittedName>
</protein>
<dbReference type="Pfam" id="PF01266">
    <property type="entry name" value="DAO"/>
    <property type="match status" value="1"/>
</dbReference>
<keyword evidence="4" id="KW-0411">Iron-sulfur</keyword>
<evidence type="ECO:0000313" key="9">
    <source>
        <dbReference type="Proteomes" id="UP000242444"/>
    </source>
</evidence>
<dbReference type="GO" id="GO:0004497">
    <property type="term" value="F:monooxygenase activity"/>
    <property type="evidence" value="ECO:0007669"/>
    <property type="project" value="UniProtKB-ARBA"/>
</dbReference>
<keyword evidence="2" id="KW-0479">Metal-binding</keyword>
<dbReference type="PANTHER" id="PTHR13847">
    <property type="entry name" value="SARCOSINE DEHYDROGENASE-RELATED"/>
    <property type="match status" value="1"/>
</dbReference>
<feature type="domain" description="Rieske" evidence="7">
    <location>
        <begin position="412"/>
        <end position="494"/>
    </location>
</feature>
<dbReference type="InterPro" id="IPR036188">
    <property type="entry name" value="FAD/NAD-bd_sf"/>
</dbReference>
<reference evidence="8 9" key="1">
    <citation type="submission" date="2017-07" db="EMBL/GenBank/DDBJ databases">
        <title>Amycolatopsis antarcticus sp. nov., isolated from the surface of an Antarcticus brown macroalga.</title>
        <authorList>
            <person name="Wang J."/>
            <person name="Leiva S."/>
            <person name="Huang J."/>
            <person name="Huang Y."/>
        </authorList>
    </citation>
    <scope>NUCLEOTIDE SEQUENCE [LARGE SCALE GENOMIC DNA]</scope>
    <source>
        <strain evidence="8 9">AU-G6</strain>
    </source>
</reference>
<dbReference type="Gene3D" id="2.102.10.10">
    <property type="entry name" value="Rieske [2Fe-2S] iron-sulphur domain"/>
    <property type="match status" value="1"/>
</dbReference>
<dbReference type="AlphaFoldDB" id="A0A263CYB8"/>
<comment type="caution">
    <text evidence="8">The sequence shown here is derived from an EMBL/GenBank/DDBJ whole genome shotgun (WGS) entry which is preliminary data.</text>
</comment>
<dbReference type="RefSeq" id="WP_094865703.1">
    <property type="nucleotide sequence ID" value="NZ_NKYE01000021.1"/>
</dbReference>
<dbReference type="InterPro" id="IPR005805">
    <property type="entry name" value="Rieske_Fe-S_prot_C"/>
</dbReference>
<dbReference type="SUPFAM" id="SSF50022">
    <property type="entry name" value="ISP domain"/>
    <property type="match status" value="1"/>
</dbReference>
<dbReference type="GO" id="GO:0016020">
    <property type="term" value="C:membrane"/>
    <property type="evidence" value="ECO:0007669"/>
    <property type="project" value="InterPro"/>
</dbReference>
<evidence type="ECO:0000256" key="5">
    <source>
        <dbReference type="ARBA" id="ARBA00023157"/>
    </source>
</evidence>
<dbReference type="Gene3D" id="3.30.9.10">
    <property type="entry name" value="D-Amino Acid Oxidase, subunit A, domain 2"/>
    <property type="match status" value="1"/>
</dbReference>
<dbReference type="InterPro" id="IPR036922">
    <property type="entry name" value="Rieske_2Fe-2S_sf"/>
</dbReference>
<accession>A0A263CYB8</accession>
<dbReference type="InParanoid" id="A0A263CYB8"/>
<evidence type="ECO:0000259" key="7">
    <source>
        <dbReference type="PROSITE" id="PS51296"/>
    </source>
</evidence>
<organism evidence="8 9">
    <name type="scientific">Amycolatopsis antarctica</name>
    <dbReference type="NCBI Taxonomy" id="1854586"/>
    <lineage>
        <taxon>Bacteria</taxon>
        <taxon>Bacillati</taxon>
        <taxon>Actinomycetota</taxon>
        <taxon>Actinomycetes</taxon>
        <taxon>Pseudonocardiales</taxon>
        <taxon>Pseudonocardiaceae</taxon>
        <taxon>Amycolatopsis</taxon>
    </lineage>
</organism>
<dbReference type="GO" id="GO:0016705">
    <property type="term" value="F:oxidoreductase activity, acting on paired donors, with incorporation or reduction of molecular oxygen"/>
    <property type="evidence" value="ECO:0007669"/>
    <property type="project" value="UniProtKB-ARBA"/>
</dbReference>
<keyword evidence="1" id="KW-0001">2Fe-2S</keyword>
<dbReference type="GO" id="GO:0051537">
    <property type="term" value="F:2 iron, 2 sulfur cluster binding"/>
    <property type="evidence" value="ECO:0007669"/>
    <property type="project" value="UniProtKB-KW"/>
</dbReference>
<dbReference type="PROSITE" id="PS51296">
    <property type="entry name" value="RIESKE"/>
    <property type="match status" value="1"/>
</dbReference>
<evidence type="ECO:0000256" key="4">
    <source>
        <dbReference type="ARBA" id="ARBA00023014"/>
    </source>
</evidence>
<dbReference type="Gene3D" id="3.50.50.60">
    <property type="entry name" value="FAD/NAD(P)-binding domain"/>
    <property type="match status" value="1"/>
</dbReference>
<dbReference type="Pfam" id="PF00355">
    <property type="entry name" value="Rieske"/>
    <property type="match status" value="1"/>
</dbReference>
<keyword evidence="5" id="KW-1015">Disulfide bond</keyword>
<keyword evidence="3" id="KW-0408">Iron</keyword>
<keyword evidence="9" id="KW-1185">Reference proteome</keyword>
<dbReference type="InterPro" id="IPR017941">
    <property type="entry name" value="Rieske_2Fe-2S"/>
</dbReference>
<dbReference type="Proteomes" id="UP000242444">
    <property type="component" value="Unassembled WGS sequence"/>
</dbReference>
<dbReference type="OrthoDB" id="9767869at2"/>
<evidence type="ECO:0000256" key="3">
    <source>
        <dbReference type="ARBA" id="ARBA00023004"/>
    </source>
</evidence>
<evidence type="ECO:0000256" key="1">
    <source>
        <dbReference type="ARBA" id="ARBA00022714"/>
    </source>
</evidence>
<dbReference type="InterPro" id="IPR006076">
    <property type="entry name" value="FAD-dep_OxRdtase"/>
</dbReference>
<dbReference type="GO" id="GO:0046872">
    <property type="term" value="F:metal ion binding"/>
    <property type="evidence" value="ECO:0007669"/>
    <property type="project" value="UniProtKB-KW"/>
</dbReference>
<evidence type="ECO:0000256" key="2">
    <source>
        <dbReference type="ARBA" id="ARBA00022723"/>
    </source>
</evidence>
<proteinExistence type="predicted"/>
<dbReference type="EMBL" id="NKYE01000021">
    <property type="protein sequence ID" value="OZM70407.1"/>
    <property type="molecule type" value="Genomic_DNA"/>
</dbReference>
<dbReference type="PRINTS" id="PR00162">
    <property type="entry name" value="RIESKE"/>
</dbReference>
<sequence>MATTTAEHSLWLRETFSGHGKLYGHHQADVTVIGAGIAGLTTALLLRRHGFDVAVVEAARVGTGVSGNNTAKVTALQATMYSTLERTHGARRARDYAAAAIEGVELLATLAEPIECDLHRAPAATFAYTDGERATVRAEAEAAGRAGLPVEWTEELDLPFPTYGAVRLPEQLVLHPARYVRGLAAAFVAEGGRIFEHSRALGLDHTAPHRVHTAEGTITAKHVVVTTHYPVFDRGLHFARLDAERSYCVAARMRSGAPPRELAISAGTPSWSLSHYRDHVIVGGQSHPSGEHGIDAGRYTALIDFARRHFDIEQITHRWSAQDPKAYDALPMIGSYLPGSSRLWVATGFAKWGLAMGTVAGRILADRITGADHPQAALFSPHRLSVRSTPTLLQQNLHVAKDLIGDRLTPPDQAGDTGDVPVGTARVLPDGLGKKGVYRDSAGTVHAVSLRCTHLGCLLRFNGAERSWDCSCHGSRFDVDGAVLEGPATRPLPQRDPGTAAGSGS</sequence>
<evidence type="ECO:0000313" key="8">
    <source>
        <dbReference type="EMBL" id="OZM70407.1"/>
    </source>
</evidence>